<accession>A0A2Z6N5C2</accession>
<feature type="domain" description="ARID" evidence="5">
    <location>
        <begin position="589"/>
        <end position="693"/>
    </location>
</feature>
<evidence type="ECO:0000256" key="1">
    <source>
        <dbReference type="ARBA" id="ARBA00022723"/>
    </source>
</evidence>
<proteinExistence type="predicted"/>
<keyword evidence="2" id="KW-0863">Zinc-finger</keyword>
<dbReference type="SUPFAM" id="SSF46774">
    <property type="entry name" value="ARID-like"/>
    <property type="match status" value="1"/>
</dbReference>
<dbReference type="PANTHER" id="PTHR46694:SF1">
    <property type="entry name" value="AT-RICH INTERACTIVE DOMAIN-CONTAINING PROTEIN 4"/>
    <property type="match status" value="1"/>
</dbReference>
<gene>
    <name evidence="6" type="ORF">TSUD_359270</name>
</gene>
<dbReference type="AlphaFoldDB" id="A0A2Z6N5C2"/>
<dbReference type="OrthoDB" id="10044343at2759"/>
<dbReference type="EMBL" id="DF973474">
    <property type="protein sequence ID" value="GAU31982.1"/>
    <property type="molecule type" value="Genomic_DNA"/>
</dbReference>
<feature type="region of interest" description="Disordered" evidence="4">
    <location>
        <begin position="547"/>
        <end position="567"/>
    </location>
</feature>
<dbReference type="InterPro" id="IPR042293">
    <property type="entry name" value="ARID4"/>
</dbReference>
<evidence type="ECO:0000259" key="5">
    <source>
        <dbReference type="PROSITE" id="PS51011"/>
    </source>
</evidence>
<keyword evidence="3" id="KW-0862">Zinc</keyword>
<dbReference type="CDD" id="cd15615">
    <property type="entry name" value="PHD_ARID4_like"/>
    <property type="match status" value="1"/>
</dbReference>
<dbReference type="InterPro" id="IPR001606">
    <property type="entry name" value="ARID_dom"/>
</dbReference>
<dbReference type="InterPro" id="IPR013083">
    <property type="entry name" value="Znf_RING/FYVE/PHD"/>
</dbReference>
<dbReference type="PROSITE" id="PS51011">
    <property type="entry name" value="ARID"/>
    <property type="match status" value="1"/>
</dbReference>
<evidence type="ECO:0000256" key="4">
    <source>
        <dbReference type="SAM" id="MobiDB-lite"/>
    </source>
</evidence>
<keyword evidence="1" id="KW-0479">Metal-binding</keyword>
<dbReference type="SMART" id="SM01014">
    <property type="entry name" value="ARID"/>
    <property type="match status" value="1"/>
</dbReference>
<keyword evidence="7" id="KW-1185">Reference proteome</keyword>
<feature type="non-terminal residue" evidence="6">
    <location>
        <position position="1"/>
    </location>
</feature>
<dbReference type="Proteomes" id="UP000242715">
    <property type="component" value="Unassembled WGS sequence"/>
</dbReference>
<dbReference type="SUPFAM" id="SSF57903">
    <property type="entry name" value="FYVE/PHD zinc finger"/>
    <property type="match status" value="1"/>
</dbReference>
<feature type="compositionally biased region" description="Polar residues" evidence="4">
    <location>
        <begin position="548"/>
        <end position="558"/>
    </location>
</feature>
<dbReference type="GO" id="GO:0003677">
    <property type="term" value="F:DNA binding"/>
    <property type="evidence" value="ECO:0007669"/>
    <property type="project" value="InterPro"/>
</dbReference>
<name>A0A2Z6N5C2_TRISU</name>
<dbReference type="PANTHER" id="PTHR46694">
    <property type="entry name" value="AT-RICH INTERACTIVE DOMAIN-CONTAINING PROTEIN 4"/>
    <property type="match status" value="1"/>
</dbReference>
<dbReference type="Gene3D" id="3.30.40.10">
    <property type="entry name" value="Zinc/RING finger domain, C3HC4 (zinc finger)"/>
    <property type="match status" value="1"/>
</dbReference>
<reference evidence="7" key="1">
    <citation type="journal article" date="2017" name="Front. Plant Sci.">
        <title>Climate Clever Clovers: New Paradigm to Reduce the Environmental Footprint of Ruminants by Breeding Low Methanogenic Forages Utilizing Haplotype Variation.</title>
        <authorList>
            <person name="Kaur P."/>
            <person name="Appels R."/>
            <person name="Bayer P.E."/>
            <person name="Keeble-Gagnere G."/>
            <person name="Wang J."/>
            <person name="Hirakawa H."/>
            <person name="Shirasawa K."/>
            <person name="Vercoe P."/>
            <person name="Stefanova K."/>
            <person name="Durmic Z."/>
            <person name="Nichols P."/>
            <person name="Revell C."/>
            <person name="Isobe S.N."/>
            <person name="Edwards D."/>
            <person name="Erskine W."/>
        </authorList>
    </citation>
    <scope>NUCLEOTIDE SEQUENCE [LARGE SCALE GENOMIC DNA]</scope>
    <source>
        <strain evidence="7">cv. Daliak</strain>
    </source>
</reference>
<sequence>FHSQGASKQTCSVLAVTSATSSVEQKQKQPLNHHIYPFPELVQTLCDPEKEQFRKVLESYQPSFVYLQGEKLVNEEVGSLVWQGVELSIPEDLSELFGTTLPTVVYLEIPNGESFAEALRLKGIPYVVFWKNTFSQYAACHFRQAFFSVVQSSCTHTWDAFQLAHASFELYCVQNSQVLPNDSNDADSDMGPHLLGDCLKINVDPPEMGEEEDDDDEESSSGNLPSIQIHDDEVNLRFLICGAPSTVDESLLRSLEDGLRALLTIEIRGCKLHGKYSAPPPPLQAATFSRGVVTMRCDISTCSSAHISLLVSGSPQACFNDQLLENHIKNEIIEKSQIVRAQLNSEANTQTISEPRRSASIACGATIFEVSMKLPQWALQILRQLAPDVSYRSLVALGIASIQGLPVASFEKDDAERLLFFYQSSEKDGCENGNLVFSNPPIWLKPPPPTRKRCESSQGDSPDIHDGVSAGQGAVKNVDEEDKDRKMVNGVSTPLTPARQRLKVSAMRPIPHVRRHRMAPFRGPSDINGFGGAHIEANVPLVPMKRSSIGSSSATQRKSFSSSSHSKQVISLNPLPLKKHGCNRGPVQTCSEEEFLKDVMEFLILRGHSRLIPQGGLAEFPDAILNGKRLDLYNLYKEVVTRGGFHVGNGINWKGQIFSKMGNYTSTNRMTGVGNTLKRHYETYLLEYELAHDDVDGECCLLCHSSAAGDWVNCGICGEWAHFGCDRRQGLGAFKDYAKTDGLEYICPHCSVTNFKKKQSVANGYSQGSMSSRPL</sequence>
<dbReference type="Gene3D" id="1.10.150.60">
    <property type="entry name" value="ARID DNA-binding domain"/>
    <property type="match status" value="1"/>
</dbReference>
<evidence type="ECO:0000313" key="6">
    <source>
        <dbReference type="EMBL" id="GAU31982.1"/>
    </source>
</evidence>
<dbReference type="Pfam" id="PF01388">
    <property type="entry name" value="ARID"/>
    <property type="match status" value="1"/>
</dbReference>
<dbReference type="SMART" id="SM00501">
    <property type="entry name" value="BRIGHT"/>
    <property type="match status" value="1"/>
</dbReference>
<dbReference type="InterPro" id="IPR036431">
    <property type="entry name" value="ARID_dom_sf"/>
</dbReference>
<evidence type="ECO:0000313" key="7">
    <source>
        <dbReference type="Proteomes" id="UP000242715"/>
    </source>
</evidence>
<evidence type="ECO:0000256" key="2">
    <source>
        <dbReference type="ARBA" id="ARBA00022771"/>
    </source>
</evidence>
<feature type="compositionally biased region" description="Acidic residues" evidence="4">
    <location>
        <begin position="207"/>
        <end position="219"/>
    </location>
</feature>
<feature type="region of interest" description="Disordered" evidence="4">
    <location>
        <begin position="205"/>
        <end position="226"/>
    </location>
</feature>
<feature type="region of interest" description="Disordered" evidence="4">
    <location>
        <begin position="446"/>
        <end position="479"/>
    </location>
</feature>
<dbReference type="GO" id="GO:0008270">
    <property type="term" value="F:zinc ion binding"/>
    <property type="evidence" value="ECO:0007669"/>
    <property type="project" value="UniProtKB-KW"/>
</dbReference>
<evidence type="ECO:0000256" key="3">
    <source>
        <dbReference type="ARBA" id="ARBA00022833"/>
    </source>
</evidence>
<dbReference type="CDD" id="cd16100">
    <property type="entry name" value="ARID"/>
    <property type="match status" value="1"/>
</dbReference>
<protein>
    <recommendedName>
        <fullName evidence="5">ARID domain-containing protein</fullName>
    </recommendedName>
</protein>
<dbReference type="InterPro" id="IPR011011">
    <property type="entry name" value="Znf_FYVE_PHD"/>
</dbReference>
<organism evidence="6 7">
    <name type="scientific">Trifolium subterraneum</name>
    <name type="common">Subterranean clover</name>
    <dbReference type="NCBI Taxonomy" id="3900"/>
    <lineage>
        <taxon>Eukaryota</taxon>
        <taxon>Viridiplantae</taxon>
        <taxon>Streptophyta</taxon>
        <taxon>Embryophyta</taxon>
        <taxon>Tracheophyta</taxon>
        <taxon>Spermatophyta</taxon>
        <taxon>Magnoliopsida</taxon>
        <taxon>eudicotyledons</taxon>
        <taxon>Gunneridae</taxon>
        <taxon>Pentapetalae</taxon>
        <taxon>rosids</taxon>
        <taxon>fabids</taxon>
        <taxon>Fabales</taxon>
        <taxon>Fabaceae</taxon>
        <taxon>Papilionoideae</taxon>
        <taxon>50 kb inversion clade</taxon>
        <taxon>NPAAA clade</taxon>
        <taxon>Hologalegina</taxon>
        <taxon>IRL clade</taxon>
        <taxon>Trifolieae</taxon>
        <taxon>Trifolium</taxon>
    </lineage>
</organism>